<evidence type="ECO:0000256" key="5">
    <source>
        <dbReference type="ARBA" id="ARBA00023172"/>
    </source>
</evidence>
<dbReference type="SUPFAM" id="SSF56349">
    <property type="entry name" value="DNA breaking-rejoining enzymes"/>
    <property type="match status" value="1"/>
</dbReference>
<reference evidence="9 10" key="1">
    <citation type="submission" date="2019-08" db="EMBL/GenBank/DDBJ databases">
        <title>In-depth cultivation of the pig gut microbiome towards novel bacterial diversity and tailored functional studies.</title>
        <authorList>
            <person name="Wylensek D."/>
            <person name="Hitch T.C.A."/>
            <person name="Clavel T."/>
        </authorList>
    </citation>
    <scope>NUCLEOTIDE SEQUENCE [LARGE SCALE GENOMIC DNA]</scope>
    <source>
        <strain evidence="9 10">WCA-389-WT-23D1</strain>
    </source>
</reference>
<feature type="domain" description="Core-binding (CB)" evidence="8">
    <location>
        <begin position="5"/>
        <end position="83"/>
    </location>
</feature>
<dbReference type="InterPro" id="IPR010998">
    <property type="entry name" value="Integrase_recombinase_N"/>
</dbReference>
<dbReference type="Pfam" id="PF02899">
    <property type="entry name" value="Phage_int_SAM_1"/>
    <property type="match status" value="1"/>
</dbReference>
<evidence type="ECO:0000313" key="10">
    <source>
        <dbReference type="Proteomes" id="UP000429958"/>
    </source>
</evidence>
<comment type="function">
    <text evidence="1">Site-specific tyrosine recombinase, which acts by catalyzing the cutting and rejoining of the recombining DNA molecules.</text>
</comment>
<sequence>MSENRTLNELLEDYAVYLRENEKSRLTIEKYVHELTCFLQFLDGKRITKAVVLDYREFLQSQNQARTVNAKLSAIHSYLEYAGLPWCKVRFLKIQRRAFLEDDRELGEAEYHRLLEAAQKHKNSRLYHVLLAIGGTGIRVSELRFMTIEAVRTGKAEICMKGKTRMVLLPRALSKKLKNYAKACGIRSGIIFRTRNGRPLDRSNICHDMKKLCKEAVVNPRKVFPHNLRHLFAKTYYAIEKNLAHLADILGHSSIETTRIYVAAGVREYERTIEKMKLIK</sequence>
<evidence type="ECO:0000256" key="3">
    <source>
        <dbReference type="ARBA" id="ARBA00022908"/>
    </source>
</evidence>
<dbReference type="GO" id="GO:0003677">
    <property type="term" value="F:DNA binding"/>
    <property type="evidence" value="ECO:0007669"/>
    <property type="project" value="UniProtKB-UniRule"/>
</dbReference>
<dbReference type="PROSITE" id="PS51900">
    <property type="entry name" value="CB"/>
    <property type="match status" value="1"/>
</dbReference>
<dbReference type="PROSITE" id="PS51898">
    <property type="entry name" value="TYR_RECOMBINASE"/>
    <property type="match status" value="1"/>
</dbReference>
<dbReference type="InterPro" id="IPR002104">
    <property type="entry name" value="Integrase_catalytic"/>
</dbReference>
<evidence type="ECO:0000256" key="2">
    <source>
        <dbReference type="ARBA" id="ARBA00008857"/>
    </source>
</evidence>
<keyword evidence="10" id="KW-1185">Reference proteome</keyword>
<dbReference type="GO" id="GO:0015074">
    <property type="term" value="P:DNA integration"/>
    <property type="evidence" value="ECO:0007669"/>
    <property type="project" value="UniProtKB-KW"/>
</dbReference>
<dbReference type="EMBL" id="VUMD01000003">
    <property type="protein sequence ID" value="MSS35760.1"/>
    <property type="molecule type" value="Genomic_DNA"/>
</dbReference>
<dbReference type="InterPro" id="IPR050090">
    <property type="entry name" value="Tyrosine_recombinase_XerCD"/>
</dbReference>
<dbReference type="Proteomes" id="UP000429958">
    <property type="component" value="Unassembled WGS sequence"/>
</dbReference>
<dbReference type="InterPro" id="IPR011010">
    <property type="entry name" value="DNA_brk_join_enz"/>
</dbReference>
<dbReference type="PANTHER" id="PTHR30349:SF89">
    <property type="entry name" value="INTEGRASE_RECOMBINASE"/>
    <property type="match status" value="1"/>
</dbReference>
<evidence type="ECO:0000256" key="6">
    <source>
        <dbReference type="PROSITE-ProRule" id="PRU01248"/>
    </source>
</evidence>
<dbReference type="AlphaFoldDB" id="A0A7X2NJ65"/>
<protein>
    <submittedName>
        <fullName evidence="9">Tyrosine-type recombinase/integrase</fullName>
    </submittedName>
</protein>
<dbReference type="GO" id="GO:0006310">
    <property type="term" value="P:DNA recombination"/>
    <property type="evidence" value="ECO:0007669"/>
    <property type="project" value="UniProtKB-KW"/>
</dbReference>
<dbReference type="InterPro" id="IPR004107">
    <property type="entry name" value="Integrase_SAM-like_N"/>
</dbReference>
<dbReference type="InterPro" id="IPR044068">
    <property type="entry name" value="CB"/>
</dbReference>
<comment type="caution">
    <text evidence="9">The sequence shown here is derived from an EMBL/GenBank/DDBJ whole genome shotgun (WGS) entry which is preliminary data.</text>
</comment>
<dbReference type="Pfam" id="PF00589">
    <property type="entry name" value="Phage_integrase"/>
    <property type="match status" value="1"/>
</dbReference>
<dbReference type="PANTHER" id="PTHR30349">
    <property type="entry name" value="PHAGE INTEGRASE-RELATED"/>
    <property type="match status" value="1"/>
</dbReference>
<dbReference type="Gene3D" id="1.10.150.130">
    <property type="match status" value="1"/>
</dbReference>
<dbReference type="Gene3D" id="1.10.443.10">
    <property type="entry name" value="Intergrase catalytic core"/>
    <property type="match status" value="1"/>
</dbReference>
<organism evidence="9 10">
    <name type="scientific">Clostridium porci</name>
    <dbReference type="NCBI Taxonomy" id="2605778"/>
    <lineage>
        <taxon>Bacteria</taxon>
        <taxon>Bacillati</taxon>
        <taxon>Bacillota</taxon>
        <taxon>Clostridia</taxon>
        <taxon>Eubacteriales</taxon>
        <taxon>Clostridiaceae</taxon>
        <taxon>Clostridium</taxon>
    </lineage>
</organism>
<keyword evidence="3" id="KW-0229">DNA integration</keyword>
<proteinExistence type="inferred from homology"/>
<evidence type="ECO:0000259" key="7">
    <source>
        <dbReference type="PROSITE" id="PS51898"/>
    </source>
</evidence>
<keyword evidence="5" id="KW-0233">DNA recombination</keyword>
<evidence type="ECO:0000256" key="1">
    <source>
        <dbReference type="ARBA" id="ARBA00003283"/>
    </source>
</evidence>
<keyword evidence="4 6" id="KW-0238">DNA-binding</keyword>
<evidence type="ECO:0000313" key="9">
    <source>
        <dbReference type="EMBL" id="MSS35760.1"/>
    </source>
</evidence>
<name>A0A7X2NJ65_9CLOT</name>
<evidence type="ECO:0000256" key="4">
    <source>
        <dbReference type="ARBA" id="ARBA00023125"/>
    </source>
</evidence>
<feature type="domain" description="Tyr recombinase" evidence="7">
    <location>
        <begin position="101"/>
        <end position="277"/>
    </location>
</feature>
<comment type="similarity">
    <text evidence="2">Belongs to the 'phage' integrase family.</text>
</comment>
<accession>A0A7X2NJ65</accession>
<evidence type="ECO:0000259" key="8">
    <source>
        <dbReference type="PROSITE" id="PS51900"/>
    </source>
</evidence>
<gene>
    <name evidence="9" type="ORF">FYJ39_03975</name>
</gene>
<dbReference type="InterPro" id="IPR013762">
    <property type="entry name" value="Integrase-like_cat_sf"/>
</dbReference>